<feature type="transmembrane region" description="Helical" evidence="10">
    <location>
        <begin position="198"/>
        <end position="216"/>
    </location>
</feature>
<dbReference type="STRING" id="1798652.A3A43_01645"/>
<keyword evidence="9 10" id="KW-0472">Membrane</keyword>
<keyword evidence="5" id="KW-0645">Protease</keyword>
<keyword evidence="7" id="KW-0378">Hydrolase</keyword>
<feature type="transmembrane region" description="Helical" evidence="10">
    <location>
        <begin position="102"/>
        <end position="121"/>
    </location>
</feature>
<gene>
    <name evidence="11" type="ORF">A3A43_01645</name>
</gene>
<feature type="transmembrane region" description="Helical" evidence="10">
    <location>
        <begin position="33"/>
        <end position="50"/>
    </location>
</feature>
<dbReference type="GO" id="GO:0008233">
    <property type="term" value="F:peptidase activity"/>
    <property type="evidence" value="ECO:0007669"/>
    <property type="project" value="UniProtKB-KW"/>
</dbReference>
<dbReference type="InterPro" id="IPR026898">
    <property type="entry name" value="PrsW"/>
</dbReference>
<dbReference type="GO" id="GO:0006508">
    <property type="term" value="P:proteolysis"/>
    <property type="evidence" value="ECO:0007669"/>
    <property type="project" value="UniProtKB-KW"/>
</dbReference>
<evidence type="ECO:0000256" key="8">
    <source>
        <dbReference type="ARBA" id="ARBA00022989"/>
    </source>
</evidence>
<evidence type="ECO:0000256" key="5">
    <source>
        <dbReference type="ARBA" id="ARBA00022670"/>
    </source>
</evidence>
<dbReference type="Proteomes" id="UP000178495">
    <property type="component" value="Unassembled WGS sequence"/>
</dbReference>
<feature type="transmembrane region" description="Helical" evidence="10">
    <location>
        <begin position="141"/>
        <end position="161"/>
    </location>
</feature>
<dbReference type="InterPro" id="IPR023596">
    <property type="entry name" value="Peptidase_PrsW_arch/bac"/>
</dbReference>
<evidence type="ECO:0000256" key="6">
    <source>
        <dbReference type="ARBA" id="ARBA00022692"/>
    </source>
</evidence>
<keyword evidence="8 10" id="KW-1133">Transmembrane helix</keyword>
<proteinExistence type="inferred from homology"/>
<evidence type="ECO:0000256" key="7">
    <source>
        <dbReference type="ARBA" id="ARBA00022801"/>
    </source>
</evidence>
<dbReference type="EMBL" id="MHLC01000007">
    <property type="protein sequence ID" value="OGZ01592.1"/>
    <property type="molecule type" value="Genomic_DNA"/>
</dbReference>
<evidence type="ECO:0000256" key="1">
    <source>
        <dbReference type="ARBA" id="ARBA00004651"/>
    </source>
</evidence>
<feature type="transmembrane region" description="Helical" evidence="10">
    <location>
        <begin position="56"/>
        <end position="77"/>
    </location>
</feature>
<evidence type="ECO:0000256" key="10">
    <source>
        <dbReference type="SAM" id="Phobius"/>
    </source>
</evidence>
<comment type="subcellular location">
    <subcellularLocation>
        <location evidence="1">Cell membrane</location>
        <topology evidence="1">Multi-pass membrane protein</topology>
    </subcellularLocation>
</comment>
<evidence type="ECO:0000256" key="2">
    <source>
        <dbReference type="ARBA" id="ARBA00009165"/>
    </source>
</evidence>
<name>A0A1G2CK51_9BACT</name>
<reference evidence="11 12" key="1">
    <citation type="journal article" date="2016" name="Nat. Commun.">
        <title>Thousands of microbial genomes shed light on interconnected biogeochemical processes in an aquifer system.</title>
        <authorList>
            <person name="Anantharaman K."/>
            <person name="Brown C.T."/>
            <person name="Hug L.A."/>
            <person name="Sharon I."/>
            <person name="Castelle C.J."/>
            <person name="Probst A.J."/>
            <person name="Thomas B.C."/>
            <person name="Singh A."/>
            <person name="Wilkins M.J."/>
            <person name="Karaoz U."/>
            <person name="Brodie E.L."/>
            <person name="Williams K.H."/>
            <person name="Hubbard S.S."/>
            <person name="Banfield J.F."/>
        </authorList>
    </citation>
    <scope>NUCLEOTIDE SEQUENCE [LARGE SCALE GENOMIC DNA]</scope>
</reference>
<protein>
    <recommendedName>
        <fullName evidence="3">Protease PrsW</fullName>
    </recommendedName>
</protein>
<evidence type="ECO:0000256" key="4">
    <source>
        <dbReference type="ARBA" id="ARBA00022475"/>
    </source>
</evidence>
<evidence type="ECO:0000256" key="9">
    <source>
        <dbReference type="ARBA" id="ARBA00023136"/>
    </source>
</evidence>
<feature type="transmembrane region" description="Helical" evidence="10">
    <location>
        <begin position="173"/>
        <end position="192"/>
    </location>
</feature>
<feature type="transmembrane region" description="Helical" evidence="10">
    <location>
        <begin position="6"/>
        <end position="21"/>
    </location>
</feature>
<dbReference type="PIRSF" id="PIRSF016933">
    <property type="entry name" value="PrsW"/>
    <property type="match status" value="1"/>
</dbReference>
<sequence length="224" mass="24763">MTFLTILLALLPGIVWLLFYLQEDRHPEPKRLLALVFLLGMVWAVIAFVAEKLMNPILLGIGGGRLTVFALVVLALVEELAKFAAAYLTVYRSRAFDEPVDAMIYMVVAALGFATVENIGAVHATPEGLTLLGNIFETISFRFVGATLLHVLASALVGFYWAKSIRGFGARSILLRGIVFATILHSFFNYLILSYGNIAYAIIAVVIVGFFMLNDFEKLRTRNI</sequence>
<evidence type="ECO:0000313" key="12">
    <source>
        <dbReference type="Proteomes" id="UP000178495"/>
    </source>
</evidence>
<dbReference type="PANTHER" id="PTHR36844">
    <property type="entry name" value="PROTEASE PRSW"/>
    <property type="match status" value="1"/>
</dbReference>
<evidence type="ECO:0000313" key="11">
    <source>
        <dbReference type="EMBL" id="OGZ01592.1"/>
    </source>
</evidence>
<organism evidence="11 12">
    <name type="scientific">Candidatus Liptonbacteria bacterium RIFCSPLOWO2_01_FULL_56_20</name>
    <dbReference type="NCBI Taxonomy" id="1798652"/>
    <lineage>
        <taxon>Bacteria</taxon>
        <taxon>Candidatus Liptoniibacteriota</taxon>
    </lineage>
</organism>
<comment type="similarity">
    <text evidence="2">Belongs to the protease PrsW family.</text>
</comment>
<evidence type="ECO:0000256" key="3">
    <source>
        <dbReference type="ARBA" id="ARBA00018997"/>
    </source>
</evidence>
<accession>A0A1G2CK51</accession>
<dbReference type="PANTHER" id="PTHR36844:SF1">
    <property type="entry name" value="PROTEASE PRSW"/>
    <property type="match status" value="1"/>
</dbReference>
<dbReference type="Pfam" id="PF13367">
    <property type="entry name" value="PrsW-protease"/>
    <property type="match status" value="1"/>
</dbReference>
<keyword evidence="4" id="KW-1003">Cell membrane</keyword>
<dbReference type="AlphaFoldDB" id="A0A1G2CK51"/>
<keyword evidence="6 10" id="KW-0812">Transmembrane</keyword>
<comment type="caution">
    <text evidence="11">The sequence shown here is derived from an EMBL/GenBank/DDBJ whole genome shotgun (WGS) entry which is preliminary data.</text>
</comment>
<dbReference type="GO" id="GO:0005886">
    <property type="term" value="C:plasma membrane"/>
    <property type="evidence" value="ECO:0007669"/>
    <property type="project" value="UniProtKB-SubCell"/>
</dbReference>